<comment type="cofactor">
    <cofactor evidence="1">
        <name>Mg(2+)</name>
        <dbReference type="ChEBI" id="CHEBI:18420"/>
    </cofactor>
</comment>
<keyword evidence="4" id="KW-0816">Tricarboxylic acid cycle</keyword>
<evidence type="ECO:0000256" key="8">
    <source>
        <dbReference type="ARBA" id="ARBA00023002"/>
    </source>
</evidence>
<evidence type="ECO:0000256" key="6">
    <source>
        <dbReference type="ARBA" id="ARBA00022842"/>
    </source>
</evidence>
<comment type="similarity">
    <text evidence="10">Belongs to the monomeric-type IDH family.</text>
</comment>
<organism evidence="11">
    <name type="scientific">Chlorobaculum parvum</name>
    <dbReference type="NCBI Taxonomy" id="274539"/>
    <lineage>
        <taxon>Bacteria</taxon>
        <taxon>Pseudomonadati</taxon>
        <taxon>Chlorobiota</taxon>
        <taxon>Chlorobiia</taxon>
        <taxon>Chlorobiales</taxon>
        <taxon>Chlorobiaceae</taxon>
        <taxon>Chlorobaculum</taxon>
    </lineage>
</organism>
<comment type="caution">
    <text evidence="11">The sequence shown here is derived from an EMBL/GenBank/DDBJ whole genome shotgun (WGS) entry which is preliminary data.</text>
</comment>
<evidence type="ECO:0000256" key="2">
    <source>
        <dbReference type="ARBA" id="ARBA00013013"/>
    </source>
</evidence>
<keyword evidence="3" id="KW-0329">Glyoxylate bypass</keyword>
<dbReference type="GO" id="GO:0046872">
    <property type="term" value="F:metal ion binding"/>
    <property type="evidence" value="ECO:0007669"/>
    <property type="project" value="UniProtKB-KW"/>
</dbReference>
<dbReference type="SUPFAM" id="SSF53659">
    <property type="entry name" value="Isocitrate/Isopropylmalate dehydrogenase-like"/>
    <property type="match status" value="1"/>
</dbReference>
<keyword evidence="8 11" id="KW-0560">Oxidoreductase</keyword>
<evidence type="ECO:0000256" key="10">
    <source>
        <dbReference type="ARBA" id="ARBA00046318"/>
    </source>
</evidence>
<evidence type="ECO:0000256" key="1">
    <source>
        <dbReference type="ARBA" id="ARBA00001946"/>
    </source>
</evidence>
<dbReference type="PANTHER" id="PTHR36999">
    <property type="entry name" value="ISOCITRATE DEHYDROGENASE [NADP]"/>
    <property type="match status" value="1"/>
</dbReference>
<evidence type="ECO:0000256" key="9">
    <source>
        <dbReference type="ARBA" id="ARBA00023554"/>
    </source>
</evidence>
<evidence type="ECO:0000313" key="11">
    <source>
        <dbReference type="EMBL" id="HHE08058.1"/>
    </source>
</evidence>
<dbReference type="GO" id="GO:0004450">
    <property type="term" value="F:isocitrate dehydrogenase (NADP+) activity"/>
    <property type="evidence" value="ECO:0007669"/>
    <property type="project" value="UniProtKB-EC"/>
</dbReference>
<keyword evidence="6" id="KW-0460">Magnesium</keyword>
<keyword evidence="5" id="KW-0479">Metal-binding</keyword>
<evidence type="ECO:0000256" key="4">
    <source>
        <dbReference type="ARBA" id="ARBA00022532"/>
    </source>
</evidence>
<reference evidence="11" key="1">
    <citation type="journal article" date="2020" name="mSystems">
        <title>Genome- and Community-Level Interaction Insights into Carbon Utilization and Element Cycling Functions of Hydrothermarchaeota in Hydrothermal Sediment.</title>
        <authorList>
            <person name="Zhou Z."/>
            <person name="Liu Y."/>
            <person name="Xu W."/>
            <person name="Pan J."/>
            <person name="Luo Z.H."/>
            <person name="Li M."/>
        </authorList>
    </citation>
    <scope>NUCLEOTIDE SEQUENCE [LARGE SCALE GENOMIC DNA]</scope>
    <source>
        <strain evidence="11">HyVt-628</strain>
    </source>
</reference>
<proteinExistence type="inferred from homology"/>
<evidence type="ECO:0000256" key="7">
    <source>
        <dbReference type="ARBA" id="ARBA00022857"/>
    </source>
</evidence>
<sequence length="561" mass="61678">MASTSTIIYTKIDEAPALATYSLLPIIQAFTRGTGVEVETRDISLAGRIIANFPDNLTEEQRTPDYLAQLGALVQTPEANIIKLPNISASIPQLKAAIKELQEHGYNVPNYPEAPSNDEEKAIKDRYAKVLGSAVNPVLRQGNSDRRAPLSVKAYAKKHPHRMAAWSKDSKAHVSHMSEGDFYGSEQSVTVPAATTVRIEYVNAANELTVLKEKTALLAGEVIDTSVMNVRKFREFFAEQIEDAKEKGVLLSLHLKATMMKISDPVMFGHAVSVFYKDVFDKHGALLAELGVNVNNGLGDLYAKIQSLPEEKRAEIEADIMAVYKTRPELAMVDSDKGITNLHVPNDIIIDASMPVVVRDGGKMWGPDGQLHDCKAVIPDRCYATMYGEVVDDCRKNGAFNPSTIGSVPNVGLMAQQAEEYGSHDKTFMAPGDGVIRVVDVDGSVLMSQKVEIGDIFRMCQAKDAPIRDWVGLAVRRARATGAPAVFWLDRNRAHDAQIIAKVEEFLKEHDTDGLEIKIMPPVEAMRFTLGRFRAGQDTISVTGNVLRDYLTDLFPIIELG</sequence>
<dbReference type="EMBL" id="DRSK01000233">
    <property type="protein sequence ID" value="HHE08058.1"/>
    <property type="molecule type" value="Genomic_DNA"/>
</dbReference>
<accession>A0A7C5HH84</accession>
<keyword evidence="7" id="KW-0521">NADP</keyword>
<dbReference type="NCBIfam" id="TIGR00178">
    <property type="entry name" value="monomer_idh"/>
    <property type="match status" value="1"/>
</dbReference>
<dbReference type="GO" id="GO:0006099">
    <property type="term" value="P:tricarboxylic acid cycle"/>
    <property type="evidence" value="ECO:0007669"/>
    <property type="project" value="UniProtKB-KW"/>
</dbReference>
<dbReference type="Proteomes" id="UP000886059">
    <property type="component" value="Unassembled WGS sequence"/>
</dbReference>
<dbReference type="InterPro" id="IPR004436">
    <property type="entry name" value="Isocitrate_DH_NADP_mono"/>
</dbReference>
<dbReference type="EC" id="1.1.1.42" evidence="2"/>
<name>A0A7C5HH84_9CHLB</name>
<comment type="catalytic activity">
    <reaction evidence="9">
        <text>D-threo-isocitrate + NADP(+) = 2-oxoglutarate + CO2 + NADPH</text>
        <dbReference type="Rhea" id="RHEA:19629"/>
        <dbReference type="ChEBI" id="CHEBI:15562"/>
        <dbReference type="ChEBI" id="CHEBI:16526"/>
        <dbReference type="ChEBI" id="CHEBI:16810"/>
        <dbReference type="ChEBI" id="CHEBI:57783"/>
        <dbReference type="ChEBI" id="CHEBI:58349"/>
        <dbReference type="EC" id="1.1.1.42"/>
    </reaction>
</comment>
<feature type="non-terminal residue" evidence="11">
    <location>
        <position position="561"/>
    </location>
</feature>
<gene>
    <name evidence="11" type="ORF">ENL01_04150</name>
</gene>
<dbReference type="Pfam" id="PF03971">
    <property type="entry name" value="IDH"/>
    <property type="match status" value="1"/>
</dbReference>
<evidence type="ECO:0000256" key="5">
    <source>
        <dbReference type="ARBA" id="ARBA00022723"/>
    </source>
</evidence>
<dbReference type="GO" id="GO:0006097">
    <property type="term" value="P:glyoxylate cycle"/>
    <property type="evidence" value="ECO:0007669"/>
    <property type="project" value="UniProtKB-KW"/>
</dbReference>
<protein>
    <recommendedName>
        <fullName evidence="2">isocitrate dehydrogenase (NADP(+))</fullName>
        <ecNumber evidence="2">1.1.1.42</ecNumber>
    </recommendedName>
</protein>
<evidence type="ECO:0000256" key="3">
    <source>
        <dbReference type="ARBA" id="ARBA00022435"/>
    </source>
</evidence>
<dbReference type="PANTHER" id="PTHR36999:SF1">
    <property type="entry name" value="ISOCITRATE DEHYDROGENASE (NADP(+))"/>
    <property type="match status" value="1"/>
</dbReference>
<dbReference type="AlphaFoldDB" id="A0A7C5HH84"/>